<dbReference type="GO" id="GO:0009253">
    <property type="term" value="P:peptidoglycan catabolic process"/>
    <property type="evidence" value="ECO:0007669"/>
    <property type="project" value="InterPro"/>
</dbReference>
<evidence type="ECO:0000313" key="4">
    <source>
        <dbReference type="Proteomes" id="UP000001213"/>
    </source>
</evidence>
<keyword evidence="4" id="KW-1185">Reference proteome</keyword>
<dbReference type="PROSITE" id="PS51318">
    <property type="entry name" value="TAT"/>
    <property type="match status" value="1"/>
</dbReference>
<reference evidence="3 4" key="2">
    <citation type="journal article" date="2011" name="Stand. Genomic Sci.">
        <title>Complete genome sequence of Tsukamurella paurometabola type strain (no. 33).</title>
        <authorList>
            <person name="Munk A.C."/>
            <person name="Lapidus A."/>
            <person name="Lucas S."/>
            <person name="Nolan M."/>
            <person name="Tice H."/>
            <person name="Cheng J.F."/>
            <person name="Del Rio T.G."/>
            <person name="Goodwin L."/>
            <person name="Pitluck S."/>
            <person name="Liolios K."/>
            <person name="Huntemann M."/>
            <person name="Ivanova N."/>
            <person name="Mavromatis K."/>
            <person name="Mikhailova N."/>
            <person name="Pati A."/>
            <person name="Chen A."/>
            <person name="Palaniappan K."/>
            <person name="Tapia R."/>
            <person name="Han C."/>
            <person name="Land M."/>
            <person name="Hauser L."/>
            <person name="Chang Y.J."/>
            <person name="Jeffries C.D."/>
            <person name="Brettin T."/>
            <person name="Yasawong M."/>
            <person name="Brambilla E.M."/>
            <person name="Rohde M."/>
            <person name="Sikorski J."/>
            <person name="Goker M."/>
            <person name="Detter J.C."/>
            <person name="Woyke T."/>
            <person name="Bristow J."/>
            <person name="Eisen J.A."/>
            <person name="Markowitz V."/>
            <person name="Hugenholtz P."/>
            <person name="Kyrpides N.C."/>
            <person name="Klenk H.P."/>
        </authorList>
    </citation>
    <scope>NUCLEOTIDE SEQUENCE [LARGE SCALE GENOMIC DNA]</scope>
    <source>
        <strain evidence="4">ATCC 8368 / DSM 20162 / CCUG 35730 / CIP 100753 / JCM 10117 / KCTC 9821 / NBRC 16120 / NCIMB 702349 / NCTC 13040</strain>
    </source>
</reference>
<sequence>MGISRSVSRRTALIAGATFTAAIAGGGQRAVGAPVPTQLGPAGYVSVDLTGTQGQRVALRIGLPGGKSVEIAVRRTTHGRDDRPLPNTSELIALPPDTIDLEVITDAGISISPTRYRIATAPNFQAPVATHYGWGFPVVTRSGWGADPALQTWGEPEYTPAQLITVHHTAQPRGDEFIDYRDAIRSIYRFHALPEAEGGRGWGDIGYHLIIDPNGVIYAGRDTGTEAPIFTPGTTSLKPRTSVVTAGHVYQANSGNIGICVIGDFTGSQPTPAARAALTQVLSALCQQLQLNPQAAVQYANPNNAVRATQWAVSGHRDWSKIAGPTECPGDELWALLPALRSATELKIADENRVPRTAPSAPVS</sequence>
<accession>D5UQT6</accession>
<dbReference type="PANTHER" id="PTHR11022">
    <property type="entry name" value="PEPTIDOGLYCAN RECOGNITION PROTEIN"/>
    <property type="match status" value="1"/>
</dbReference>
<dbReference type="CDD" id="cd06583">
    <property type="entry name" value="PGRP"/>
    <property type="match status" value="1"/>
</dbReference>
<organism evidence="3 4">
    <name type="scientific">Tsukamurella paurometabola (strain ATCC 8368 / DSM 20162 / CCUG 35730 / CIP 100753 / JCM 10117 / KCTC 9821 / NBRC 16120 / NCIMB 702349 / NCTC 13040)</name>
    <name type="common">Corynebacterium paurometabolum</name>
    <dbReference type="NCBI Taxonomy" id="521096"/>
    <lineage>
        <taxon>Bacteria</taxon>
        <taxon>Bacillati</taxon>
        <taxon>Actinomycetota</taxon>
        <taxon>Actinomycetes</taxon>
        <taxon>Mycobacteriales</taxon>
        <taxon>Tsukamurellaceae</taxon>
        <taxon>Tsukamurella</taxon>
    </lineage>
</organism>
<dbReference type="GO" id="GO:0008270">
    <property type="term" value="F:zinc ion binding"/>
    <property type="evidence" value="ECO:0007669"/>
    <property type="project" value="InterPro"/>
</dbReference>
<dbReference type="SUPFAM" id="SSF55846">
    <property type="entry name" value="N-acetylmuramoyl-L-alanine amidase-like"/>
    <property type="match status" value="1"/>
</dbReference>
<evidence type="ECO:0000259" key="2">
    <source>
        <dbReference type="SMART" id="SM00701"/>
    </source>
</evidence>
<reference evidence="4" key="1">
    <citation type="submission" date="2010-03" db="EMBL/GenBank/DDBJ databases">
        <title>The complete chromosome of Tsukamurella paurometabola DSM 20162.</title>
        <authorList>
            <consortium name="US DOE Joint Genome Institute (JGI-PGF)"/>
            <person name="Lucas S."/>
            <person name="Copeland A."/>
            <person name="Lapidus A."/>
            <person name="Glavina del Rio T."/>
            <person name="Dalin E."/>
            <person name="Tice H."/>
            <person name="Bruce D."/>
            <person name="Goodwin L."/>
            <person name="Pitluck S."/>
            <person name="Kyrpides N."/>
            <person name="Mavromatis K."/>
            <person name="Ivanova N."/>
            <person name="Mikhailova N."/>
            <person name="Munk A.C."/>
            <person name="Brettin T."/>
            <person name="Detter J.C."/>
            <person name="Tapia R."/>
            <person name="Han C."/>
            <person name="Larimer F."/>
            <person name="Land M."/>
            <person name="Hauser L."/>
            <person name="Markowitz V."/>
            <person name="Cheng J.-F."/>
            <person name="Hugenholtz P."/>
            <person name="Woyke T."/>
            <person name="Wu D."/>
            <person name="Jando M."/>
            <person name="Brambilla E."/>
            <person name="Klenk H.-P."/>
            <person name="Eisen J.A."/>
        </authorList>
    </citation>
    <scope>NUCLEOTIDE SEQUENCE [LARGE SCALE GENOMIC DNA]</scope>
    <source>
        <strain evidence="4">ATCC 8368 / DSM 20162 / CCUG 35730 / CIP 100753 / JCM 10117 / KCTC 9821 / NBRC 16120 / NCIMB 702349 / NCTC 13040</strain>
    </source>
</reference>
<dbReference type="InterPro" id="IPR006619">
    <property type="entry name" value="PGRP_domain_met/bac"/>
</dbReference>
<feature type="domain" description="Peptidoglycan recognition protein family" evidence="2">
    <location>
        <begin position="136"/>
        <end position="304"/>
    </location>
</feature>
<dbReference type="GO" id="GO:0008745">
    <property type="term" value="F:N-acetylmuramoyl-L-alanine amidase activity"/>
    <property type="evidence" value="ECO:0007669"/>
    <property type="project" value="InterPro"/>
</dbReference>
<dbReference type="SMART" id="SM00701">
    <property type="entry name" value="PGRP"/>
    <property type="match status" value="1"/>
</dbReference>
<evidence type="ECO:0000256" key="1">
    <source>
        <dbReference type="ARBA" id="ARBA00007553"/>
    </source>
</evidence>
<evidence type="ECO:0000313" key="3">
    <source>
        <dbReference type="EMBL" id="ADG76919.1"/>
    </source>
</evidence>
<dbReference type="Pfam" id="PF01510">
    <property type="entry name" value="Amidase_2"/>
    <property type="match status" value="1"/>
</dbReference>
<dbReference type="PANTHER" id="PTHR11022:SF41">
    <property type="entry name" value="PEPTIDOGLYCAN-RECOGNITION PROTEIN LC-RELATED"/>
    <property type="match status" value="1"/>
</dbReference>
<proteinExistence type="inferred from homology"/>
<dbReference type="Proteomes" id="UP000001213">
    <property type="component" value="Chromosome"/>
</dbReference>
<dbReference type="KEGG" id="tpr:Tpau_0270"/>
<name>D5UQT6_TSUPD</name>
<dbReference type="InterPro" id="IPR015510">
    <property type="entry name" value="PGRP"/>
</dbReference>
<protein>
    <submittedName>
        <fullName evidence="3">N-acetylmuramoyl-L-alanine amidase family 2</fullName>
    </submittedName>
</protein>
<dbReference type="InterPro" id="IPR036505">
    <property type="entry name" value="Amidase/PGRP_sf"/>
</dbReference>
<comment type="similarity">
    <text evidence="1">Belongs to the N-acetylmuramoyl-L-alanine amidase 2 family.</text>
</comment>
<dbReference type="AlphaFoldDB" id="D5UQT6"/>
<dbReference type="InterPro" id="IPR002502">
    <property type="entry name" value="Amidase_domain"/>
</dbReference>
<dbReference type="Gene3D" id="3.40.80.10">
    <property type="entry name" value="Peptidoglycan recognition protein-like"/>
    <property type="match status" value="1"/>
</dbReference>
<gene>
    <name evidence="3" type="ordered locus">Tpau_0270</name>
</gene>
<dbReference type="HOGENOM" id="CLU_044057_0_0_11"/>
<dbReference type="eggNOG" id="COG2247">
    <property type="taxonomic scope" value="Bacteria"/>
</dbReference>
<dbReference type="InterPro" id="IPR006311">
    <property type="entry name" value="TAT_signal"/>
</dbReference>
<dbReference type="EMBL" id="CP001966">
    <property type="protein sequence ID" value="ADG76919.1"/>
    <property type="molecule type" value="Genomic_DNA"/>
</dbReference>